<comment type="caution">
    <text evidence="3">The sequence shown here is derived from an EMBL/GenBank/DDBJ whole genome shotgun (WGS) entry which is preliminary data.</text>
</comment>
<name>A0A542E4U5_9MICO</name>
<dbReference type="AlphaFoldDB" id="A0A542E4U5"/>
<dbReference type="GO" id="GO:0016020">
    <property type="term" value="C:membrane"/>
    <property type="evidence" value="ECO:0007669"/>
    <property type="project" value="TreeGrafter"/>
</dbReference>
<accession>A0A542E4U5</accession>
<evidence type="ECO:0000313" key="3">
    <source>
        <dbReference type="EMBL" id="TQJ10372.1"/>
    </source>
</evidence>
<protein>
    <submittedName>
        <fullName evidence="3">Cyclic-di-GMP-binding biofilm dispersal mediator protein</fullName>
    </submittedName>
</protein>
<evidence type="ECO:0000256" key="2">
    <source>
        <dbReference type="ARBA" id="ARBA00023002"/>
    </source>
</evidence>
<reference evidence="3 4" key="1">
    <citation type="submission" date="2019-06" db="EMBL/GenBank/DDBJ databases">
        <title>Sequencing the genomes of 1000 actinobacteria strains.</title>
        <authorList>
            <person name="Klenk H.-P."/>
        </authorList>
    </citation>
    <scope>NUCLEOTIDE SEQUENCE [LARGE SCALE GENOMIC DNA]</scope>
    <source>
        <strain evidence="3 4">DSM 18607</strain>
    </source>
</reference>
<dbReference type="OrthoDB" id="3784334at2"/>
<organism evidence="3 4">
    <name type="scientific">Lapillicoccus jejuensis</name>
    <dbReference type="NCBI Taxonomy" id="402171"/>
    <lineage>
        <taxon>Bacteria</taxon>
        <taxon>Bacillati</taxon>
        <taxon>Actinomycetota</taxon>
        <taxon>Actinomycetes</taxon>
        <taxon>Micrococcales</taxon>
        <taxon>Intrasporangiaceae</taxon>
        <taxon>Lapillicoccus</taxon>
    </lineage>
</organism>
<dbReference type="PRINTS" id="PR00081">
    <property type="entry name" value="GDHRDH"/>
</dbReference>
<evidence type="ECO:0000256" key="1">
    <source>
        <dbReference type="ARBA" id="ARBA00006484"/>
    </source>
</evidence>
<dbReference type="PANTHER" id="PTHR44196">
    <property type="entry name" value="DEHYDROGENASE/REDUCTASE SDR FAMILY MEMBER 7B"/>
    <property type="match status" value="1"/>
</dbReference>
<dbReference type="CDD" id="cd05233">
    <property type="entry name" value="SDR_c"/>
    <property type="match status" value="1"/>
</dbReference>
<proteinExistence type="inferred from homology"/>
<dbReference type="SUPFAM" id="SSF51735">
    <property type="entry name" value="NAD(P)-binding Rossmann-fold domains"/>
    <property type="match status" value="1"/>
</dbReference>
<keyword evidence="4" id="KW-1185">Reference proteome</keyword>
<gene>
    <name evidence="3" type="ORF">FB458_3492</name>
</gene>
<dbReference type="GO" id="GO:0016491">
    <property type="term" value="F:oxidoreductase activity"/>
    <property type="evidence" value="ECO:0007669"/>
    <property type="project" value="UniProtKB-KW"/>
</dbReference>
<dbReference type="EMBL" id="VFMN01000001">
    <property type="protein sequence ID" value="TQJ10372.1"/>
    <property type="molecule type" value="Genomic_DNA"/>
</dbReference>
<keyword evidence="2" id="KW-0560">Oxidoreductase</keyword>
<dbReference type="PANTHER" id="PTHR44196:SF1">
    <property type="entry name" value="DEHYDROGENASE_REDUCTASE SDR FAMILY MEMBER 7B"/>
    <property type="match status" value="1"/>
</dbReference>
<sequence>MTDASGQSFLVVGASGALGSRIARGLADAGATVSAHGRSDESLARLDLDGAHRLTGDLRQPALPQQLVDAATQRHGRLDGVVYAAGVVAFGPAARLDDDTLDDLTLLDFLAPVRLVRAALGVLGPGGVVAALTGVPAERPFPNMAAYGATKAALSSYLTAVRVESRRSKVRVLDLRPPHTETGLATRAIAGDPPSMPTGLEPDAVAARCVAAILGTDTEVASGDFG</sequence>
<evidence type="ECO:0000313" key="4">
    <source>
        <dbReference type="Proteomes" id="UP000317893"/>
    </source>
</evidence>
<dbReference type="Proteomes" id="UP000317893">
    <property type="component" value="Unassembled WGS sequence"/>
</dbReference>
<comment type="similarity">
    <text evidence="1">Belongs to the short-chain dehydrogenases/reductases (SDR) family.</text>
</comment>
<dbReference type="InterPro" id="IPR002347">
    <property type="entry name" value="SDR_fam"/>
</dbReference>
<dbReference type="RefSeq" id="WP_141849602.1">
    <property type="nucleotide sequence ID" value="NZ_BAAAPR010000015.1"/>
</dbReference>
<dbReference type="Gene3D" id="3.40.50.720">
    <property type="entry name" value="NAD(P)-binding Rossmann-like Domain"/>
    <property type="match status" value="1"/>
</dbReference>
<dbReference type="Pfam" id="PF00106">
    <property type="entry name" value="adh_short"/>
    <property type="match status" value="1"/>
</dbReference>
<dbReference type="InterPro" id="IPR036291">
    <property type="entry name" value="NAD(P)-bd_dom_sf"/>
</dbReference>